<evidence type="ECO:0000256" key="1">
    <source>
        <dbReference type="ARBA" id="ARBA00006964"/>
    </source>
</evidence>
<feature type="binding site" evidence="3">
    <location>
        <position position="62"/>
    </location>
    <ligand>
        <name>a divalent metal cation</name>
        <dbReference type="ChEBI" id="CHEBI:60240"/>
        <label>1</label>
    </ligand>
</feature>
<dbReference type="PANTHER" id="PTHR13799:SF14">
    <property type="entry name" value="GTP CYCLOHYDROLASE 1 TYPE 2 HOMOLOG"/>
    <property type="match status" value="1"/>
</dbReference>
<protein>
    <submittedName>
        <fullName evidence="4">Nif3-related protein</fullName>
    </submittedName>
</protein>
<dbReference type="OrthoDB" id="10249087at2759"/>
<comment type="similarity">
    <text evidence="1">Belongs to the GTP cyclohydrolase I type 2/NIF3 family.</text>
</comment>
<evidence type="ECO:0000313" key="6">
    <source>
        <dbReference type="Proteomes" id="UP000018208"/>
    </source>
</evidence>
<dbReference type="SUPFAM" id="SSF102705">
    <property type="entry name" value="NIF3 (NGG1p interacting factor 3)-like"/>
    <property type="match status" value="1"/>
</dbReference>
<dbReference type="Pfam" id="PF01784">
    <property type="entry name" value="DUF34_NIF3"/>
    <property type="match status" value="1"/>
</dbReference>
<dbReference type="InterPro" id="IPR036069">
    <property type="entry name" value="DUF34/NIF3_sf"/>
</dbReference>
<evidence type="ECO:0000256" key="3">
    <source>
        <dbReference type="PIRSR" id="PIRSR602678-1"/>
    </source>
</evidence>
<dbReference type="GO" id="GO:0005737">
    <property type="term" value="C:cytoplasm"/>
    <property type="evidence" value="ECO:0007669"/>
    <property type="project" value="TreeGrafter"/>
</dbReference>
<keyword evidence="2 3" id="KW-0479">Metal-binding</keyword>
<evidence type="ECO:0000313" key="5">
    <source>
        <dbReference type="EMBL" id="KAH0570618.1"/>
    </source>
</evidence>
<dbReference type="VEuPathDB" id="GiardiaDB:SS50377_26902"/>
<proteinExistence type="inferred from homology"/>
<accession>V6LT29</accession>
<reference evidence="4 5" key="1">
    <citation type="journal article" date="2014" name="PLoS Genet.">
        <title>The Genome of Spironucleus salmonicida Highlights a Fish Pathogen Adapted to Fluctuating Environments.</title>
        <authorList>
            <person name="Xu F."/>
            <person name="Jerlstrom-Hultqvist J."/>
            <person name="Einarsson E."/>
            <person name="Astvaldsson A."/>
            <person name="Svard S.G."/>
            <person name="Andersson J.O."/>
        </authorList>
    </citation>
    <scope>NUCLEOTIDE SEQUENCE</scope>
    <source>
        <strain evidence="5">ATCC 50377</strain>
    </source>
</reference>
<dbReference type="Proteomes" id="UP000018208">
    <property type="component" value="Unassembled WGS sequence"/>
</dbReference>
<dbReference type="InterPro" id="IPR002678">
    <property type="entry name" value="DUF34/NIF3"/>
</dbReference>
<sequence length="258" mass="29127">MHPQDLLKKISPWFPHFDDFTINGLQLEGDRLIRSILFSVSISEHLIDYAIANNFDAIFVHHGYFGKKFFCFQRTEASKLRKLCRAGISVFAYHLPLDGQEEFGHNAVISREIGLTDCVRQSCGFVGKNSLKLTCTQIAEKLNTFFGEENYKITVTSESKFGPKSIGNSLLWQSQEVPEKIFVCSGGSGNAAESVFGDCQLFILGEISEYHPINSLENGLGLLVLGHWRSEQAGIWAIQKKFDEMDFKTEYLKVENVI</sequence>
<gene>
    <name evidence="4" type="ORF">SS50377_12399</name>
    <name evidence="5" type="ORF">SS50377_26902</name>
</gene>
<name>V6LT29_9EUKA</name>
<feature type="binding site" evidence="3">
    <location>
        <position position="227"/>
    </location>
    <ligand>
        <name>a divalent metal cation</name>
        <dbReference type="ChEBI" id="CHEBI:60240"/>
        <label>1</label>
    </ligand>
</feature>
<feature type="binding site" evidence="3">
    <location>
        <position position="231"/>
    </location>
    <ligand>
        <name>a divalent metal cation</name>
        <dbReference type="ChEBI" id="CHEBI:60240"/>
        <label>1</label>
    </ligand>
</feature>
<dbReference type="Gene3D" id="3.40.1390.30">
    <property type="entry name" value="NIF3 (NGG1p interacting factor 3)-like"/>
    <property type="match status" value="2"/>
</dbReference>
<dbReference type="EMBL" id="AUWU02000007">
    <property type="protein sequence ID" value="KAH0570618.1"/>
    <property type="molecule type" value="Genomic_DNA"/>
</dbReference>
<dbReference type="EMBL" id="KI546040">
    <property type="protein sequence ID" value="EST47413.1"/>
    <property type="molecule type" value="Genomic_DNA"/>
</dbReference>
<keyword evidence="6" id="KW-1185">Reference proteome</keyword>
<dbReference type="PANTHER" id="PTHR13799">
    <property type="entry name" value="NGG1 INTERACTING FACTOR 3"/>
    <property type="match status" value="1"/>
</dbReference>
<reference evidence="5" key="2">
    <citation type="submission" date="2020-12" db="EMBL/GenBank/DDBJ databases">
        <title>New Spironucleus salmonicida genome in near-complete chromosomes.</title>
        <authorList>
            <person name="Xu F."/>
            <person name="Kurt Z."/>
            <person name="Jimenez-Gonzalez A."/>
            <person name="Astvaldsson A."/>
            <person name="Andersson J.O."/>
            <person name="Svard S.G."/>
        </authorList>
    </citation>
    <scope>NUCLEOTIDE SEQUENCE</scope>
    <source>
        <strain evidence="5">ATCC 50377</strain>
    </source>
</reference>
<dbReference type="AlphaFoldDB" id="V6LT29"/>
<feature type="binding site" evidence="3">
    <location>
        <position position="61"/>
    </location>
    <ligand>
        <name>a divalent metal cation</name>
        <dbReference type="ChEBI" id="CHEBI:60240"/>
        <label>1</label>
    </ligand>
</feature>
<organism evidence="4">
    <name type="scientific">Spironucleus salmonicida</name>
    <dbReference type="NCBI Taxonomy" id="348837"/>
    <lineage>
        <taxon>Eukaryota</taxon>
        <taxon>Metamonada</taxon>
        <taxon>Diplomonadida</taxon>
        <taxon>Hexamitidae</taxon>
        <taxon>Hexamitinae</taxon>
        <taxon>Spironucleus</taxon>
    </lineage>
</organism>
<evidence type="ECO:0000313" key="4">
    <source>
        <dbReference type="EMBL" id="EST47413.1"/>
    </source>
</evidence>
<feature type="binding site" evidence="3">
    <location>
        <position position="98"/>
    </location>
    <ligand>
        <name>a divalent metal cation</name>
        <dbReference type="ChEBI" id="CHEBI:60240"/>
        <label>1</label>
    </ligand>
</feature>
<dbReference type="GO" id="GO:0046872">
    <property type="term" value="F:metal ion binding"/>
    <property type="evidence" value="ECO:0007669"/>
    <property type="project" value="UniProtKB-KW"/>
</dbReference>
<evidence type="ECO:0000256" key="2">
    <source>
        <dbReference type="ARBA" id="ARBA00022723"/>
    </source>
</evidence>